<evidence type="ECO:0000256" key="1">
    <source>
        <dbReference type="ARBA" id="ARBA00004328"/>
    </source>
</evidence>
<evidence type="ECO:0000256" key="2">
    <source>
        <dbReference type="ARBA" id="ARBA00022561"/>
    </source>
</evidence>
<dbReference type="Gene3D" id="2.60.120.20">
    <property type="match status" value="3"/>
</dbReference>
<dbReference type="GO" id="GO:0019028">
    <property type="term" value="C:viral capsid"/>
    <property type="evidence" value="ECO:0007669"/>
    <property type="project" value="UniProtKB-KW"/>
</dbReference>
<evidence type="ECO:0000259" key="6">
    <source>
        <dbReference type="Pfam" id="PF11492"/>
    </source>
</evidence>
<sequence>MAKPVIVSSTPLSSTDTVSTFAKINVPGTIVADALLKDKLSGFLGFRATTVIRWVINGNRFQQGRYMLCYIPYGGMNGNTTRGNAHFNTHLSTLVQRTSVTRIELDITCDTEGLLRIPYSSALNYYPLTSLSDAEAYGTWGAFQIFPYSVVVAPTGTTSVSSTVFVHFEDVELIGTTYPQSGRLFSGTKRKKKSITEQEQDSAGVGPVTSVLGSISSLSGALVKIPFISSYASNISWVSDILGGAASRFGWSKPINLAHSTRVTRNSLMYFGNVDSVDQSQPLAMYSTNQVGVLPGFSGTDIDEMDFSYLFSIPVWQKTLTWATTDAVDAALTFGGVHPFQWVAQRTLTTSGMVVNDFTPGQLVASMFNYWRGSIVYTFKIVKTEFHSGRLQVVFGPTDYNAGTTAYVAASRKYCRREIIDIRETSEFTIVIPYQSSQSYQSCATVTTGGPEHIGFFQMTVLDKLCAPSAVSTSVTILWEVSYGPDFEVAFPKSFGMTPVFGTAPQSGNIFTDVPSSSNICEIQSGIIGGGNPIMSSTVNAEACIGERVSSLRAMLKSMSLIPPLIPANFVDLPNWHVVPFGMINAADTATNFTPNQGGDLYSVLASCYLYSRGGVRLKLIDIGIKPNISNLWVSTLFHIAPNTIVPYFLGNSLATYGGGGSRNFANVLNGPRVFTNLEQERAIEIVCPQYSKPMSRVNWDHAVGSGYNYLVNTGTHATPYIVEFTAMNTAADPKTNSVFVAARGGADDCNFGGFISVPPMTYFGSAPFPPVPASNAG</sequence>
<dbReference type="InterPro" id="IPR001676">
    <property type="entry name" value="Picornavirus_capsid"/>
</dbReference>
<feature type="domain" description="Picornavirus capsid" evidence="4">
    <location>
        <begin position="365"/>
        <end position="444"/>
    </location>
</feature>
<feature type="domain" description="Dicistrovirus capsid-polyprotein C-terminal" evidence="5">
    <location>
        <begin position="543"/>
        <end position="762"/>
    </location>
</feature>
<dbReference type="SUPFAM" id="SSF88633">
    <property type="entry name" value="Positive stranded ssRNA viruses"/>
    <property type="match status" value="3"/>
</dbReference>
<gene>
    <name evidence="7" type="ORF">H2Bulk346_000001</name>
</gene>
<comment type="subcellular location">
    <subcellularLocation>
        <location evidence="1">Virion</location>
    </subcellularLocation>
</comment>
<feature type="domain" description="Capsid protein VP4 dicistrovirus" evidence="6">
    <location>
        <begin position="197"/>
        <end position="251"/>
    </location>
</feature>
<feature type="domain" description="Picornavirus capsid" evidence="4">
    <location>
        <begin position="21"/>
        <end position="125"/>
    </location>
</feature>
<accession>A0A514DCN6</accession>
<evidence type="ECO:0000259" key="4">
    <source>
        <dbReference type="Pfam" id="PF00073"/>
    </source>
</evidence>
<dbReference type="GO" id="GO:0005198">
    <property type="term" value="F:structural molecule activity"/>
    <property type="evidence" value="ECO:0007669"/>
    <property type="project" value="InterPro"/>
</dbReference>
<dbReference type="InterPro" id="IPR033703">
    <property type="entry name" value="Rhv-like"/>
</dbReference>
<dbReference type="InterPro" id="IPR024343">
    <property type="entry name" value="VP4_dicistrovir"/>
</dbReference>
<keyword evidence="2" id="KW-0167">Capsid protein</keyword>
<evidence type="ECO:0000256" key="3">
    <source>
        <dbReference type="ARBA" id="ARBA00022844"/>
    </source>
</evidence>
<dbReference type="Pfam" id="PF00073">
    <property type="entry name" value="Rhv"/>
    <property type="match status" value="2"/>
</dbReference>
<dbReference type="CDD" id="cd00205">
    <property type="entry name" value="rhv_like"/>
    <property type="match status" value="2"/>
</dbReference>
<evidence type="ECO:0000313" key="7">
    <source>
        <dbReference type="EMBL" id="QDH91379.1"/>
    </source>
</evidence>
<proteinExistence type="predicted"/>
<dbReference type="EMBL" id="MN036193">
    <property type="protein sequence ID" value="QDH91379.1"/>
    <property type="molecule type" value="Genomic_RNA"/>
</dbReference>
<dbReference type="InterPro" id="IPR014872">
    <property type="entry name" value="Dicistrovirus_capsid-polyPr_C"/>
</dbReference>
<dbReference type="Pfam" id="PF11492">
    <property type="entry name" value="Dicistro_VP4"/>
    <property type="match status" value="1"/>
</dbReference>
<reference evidence="7" key="1">
    <citation type="submission" date="2019-05" db="EMBL/GenBank/DDBJ databases">
        <title>Metatranscriptomic reconstruction reveals RNA viruses with the potential to shape carbon cycling in soil.</title>
        <authorList>
            <person name="Starr E.P."/>
            <person name="Nuccio E."/>
            <person name="Pett-Ridge J."/>
            <person name="Banfield J.F."/>
            <person name="Firestone M.K."/>
        </authorList>
    </citation>
    <scope>NUCLEOTIDE SEQUENCE</scope>
    <source>
        <strain evidence="7">H2_Bulk_34_6</strain>
    </source>
</reference>
<name>A0A514DCN6_9VIRU</name>
<dbReference type="Pfam" id="PF08762">
    <property type="entry name" value="CRPV_capsid"/>
    <property type="match status" value="1"/>
</dbReference>
<keyword evidence="3" id="KW-0946">Virion</keyword>
<evidence type="ECO:0000259" key="5">
    <source>
        <dbReference type="Pfam" id="PF08762"/>
    </source>
</evidence>
<organism evidence="7">
    <name type="scientific">Picornavirales sp</name>
    <dbReference type="NCBI Taxonomy" id="1955153"/>
    <lineage>
        <taxon>Viruses</taxon>
        <taxon>Riboviria</taxon>
        <taxon>Orthornavirae</taxon>
        <taxon>Pisuviricota</taxon>
        <taxon>Pisoniviricetes</taxon>
        <taxon>Picornavirales</taxon>
    </lineage>
</organism>
<protein>
    <recommendedName>
        <fullName evidence="8">Picornavirus capsid domain-containing protein</fullName>
    </recommendedName>
</protein>
<evidence type="ECO:0008006" key="8">
    <source>
        <dbReference type="Google" id="ProtNLM"/>
    </source>
</evidence>
<dbReference type="InterPro" id="IPR029053">
    <property type="entry name" value="Viral_coat"/>
</dbReference>